<sequence>MRNAARPEPGEDYRAVHLTQDIMTSAVMKLASAQGMISLRGLRLALQDKVCINLEGRKEEIRHKTEKAVEDLTMGLPMQLHPSRTELVRNPYHGVWEPCGAVPETRNTRGRLLFTDLHDCRPVESLKRWQAAPFGKSDDKGRMFPDCTLQLRGASVLETEICSGMLTWVQVFSLMGLKRFLGAMVWAFTACRLLRFYELANATVAESLATARLHSHKGLLIQSCFRDIMFDPGGVMQRFCPGRIQVPDTFNILHAIGQLRTSCTVEGFSVLMPPVTSLLQLPALTPLLR</sequence>
<dbReference type="AlphaFoldDB" id="A0A1Q9ECF4"/>
<reference evidence="1 2" key="1">
    <citation type="submission" date="2016-02" db="EMBL/GenBank/DDBJ databases">
        <title>Genome analysis of coral dinoflagellate symbionts highlights evolutionary adaptations to a symbiotic lifestyle.</title>
        <authorList>
            <person name="Aranda M."/>
            <person name="Li Y."/>
            <person name="Liew Y.J."/>
            <person name="Baumgarten S."/>
            <person name="Simakov O."/>
            <person name="Wilson M."/>
            <person name="Piel J."/>
            <person name="Ashoor H."/>
            <person name="Bougouffa S."/>
            <person name="Bajic V.B."/>
            <person name="Ryu T."/>
            <person name="Ravasi T."/>
            <person name="Bayer T."/>
            <person name="Micklem G."/>
            <person name="Kim H."/>
            <person name="Bhak J."/>
            <person name="Lajeunesse T.C."/>
            <person name="Voolstra C.R."/>
        </authorList>
    </citation>
    <scope>NUCLEOTIDE SEQUENCE [LARGE SCALE GENOMIC DNA]</scope>
    <source>
        <strain evidence="1 2">CCMP2467</strain>
    </source>
</reference>
<dbReference type="OrthoDB" id="10275840at2759"/>
<dbReference type="EMBL" id="LSRX01000194">
    <property type="protein sequence ID" value="OLQ05116.1"/>
    <property type="molecule type" value="Genomic_DNA"/>
</dbReference>
<evidence type="ECO:0000313" key="2">
    <source>
        <dbReference type="Proteomes" id="UP000186817"/>
    </source>
</evidence>
<keyword evidence="2" id="KW-1185">Reference proteome</keyword>
<name>A0A1Q9ECF4_SYMMI</name>
<accession>A0A1Q9ECF4</accession>
<dbReference type="Proteomes" id="UP000186817">
    <property type="component" value="Unassembled WGS sequence"/>
</dbReference>
<protein>
    <submittedName>
        <fullName evidence="1">Uncharacterized protein</fullName>
    </submittedName>
</protein>
<comment type="caution">
    <text evidence="1">The sequence shown here is derived from an EMBL/GenBank/DDBJ whole genome shotgun (WGS) entry which is preliminary data.</text>
</comment>
<proteinExistence type="predicted"/>
<organism evidence="1 2">
    <name type="scientific">Symbiodinium microadriaticum</name>
    <name type="common">Dinoflagellate</name>
    <name type="synonym">Zooxanthella microadriatica</name>
    <dbReference type="NCBI Taxonomy" id="2951"/>
    <lineage>
        <taxon>Eukaryota</taxon>
        <taxon>Sar</taxon>
        <taxon>Alveolata</taxon>
        <taxon>Dinophyceae</taxon>
        <taxon>Suessiales</taxon>
        <taxon>Symbiodiniaceae</taxon>
        <taxon>Symbiodinium</taxon>
    </lineage>
</organism>
<gene>
    <name evidence="1" type="ORF">AK812_SmicGene11720</name>
</gene>
<evidence type="ECO:0000313" key="1">
    <source>
        <dbReference type="EMBL" id="OLQ05116.1"/>
    </source>
</evidence>